<keyword evidence="2" id="KW-0238">DNA-binding</keyword>
<dbReference type="SUPFAM" id="SSF53822">
    <property type="entry name" value="Periplasmic binding protein-like I"/>
    <property type="match status" value="1"/>
</dbReference>
<dbReference type="InterPro" id="IPR000843">
    <property type="entry name" value="HTH_LacI"/>
</dbReference>
<protein>
    <submittedName>
        <fullName evidence="5">HTH-type transcriptional repressor CytR</fullName>
    </submittedName>
</protein>
<dbReference type="Proteomes" id="UP000033166">
    <property type="component" value="Chromosome I"/>
</dbReference>
<dbReference type="Pfam" id="PF00356">
    <property type="entry name" value="LacI"/>
    <property type="match status" value="1"/>
</dbReference>
<evidence type="ECO:0000313" key="5">
    <source>
        <dbReference type="EMBL" id="CEN27339.1"/>
    </source>
</evidence>
<dbReference type="PANTHER" id="PTHR30146">
    <property type="entry name" value="LACI-RELATED TRANSCRIPTIONAL REPRESSOR"/>
    <property type="match status" value="1"/>
</dbReference>
<keyword evidence="1" id="KW-0805">Transcription regulation</keyword>
<dbReference type="Gene3D" id="3.40.50.2300">
    <property type="match status" value="2"/>
</dbReference>
<dbReference type="InterPro" id="IPR010982">
    <property type="entry name" value="Lambda_DNA-bd_dom_sf"/>
</dbReference>
<name>A0A0D6DTX6_9LACT</name>
<dbReference type="KEGG" id="lpk:LACPI_0139"/>
<dbReference type="GO" id="GO:0000976">
    <property type="term" value="F:transcription cis-regulatory region binding"/>
    <property type="evidence" value="ECO:0007669"/>
    <property type="project" value="TreeGrafter"/>
</dbReference>
<dbReference type="Gene3D" id="1.10.260.40">
    <property type="entry name" value="lambda repressor-like DNA-binding domains"/>
    <property type="match status" value="1"/>
</dbReference>
<dbReference type="RefSeq" id="WP_047914633.1">
    <property type="nucleotide sequence ID" value="NZ_LN774769.1"/>
</dbReference>
<reference evidence="6" key="1">
    <citation type="submission" date="2015-01" db="EMBL/GenBank/DDBJ databases">
        <authorList>
            <person name="Andreevskaya M."/>
        </authorList>
    </citation>
    <scope>NUCLEOTIDE SEQUENCE [LARGE SCALE GENOMIC DNA]</scope>
    <source>
        <strain evidence="6">MKFS47</strain>
    </source>
</reference>
<dbReference type="Pfam" id="PF13377">
    <property type="entry name" value="Peripla_BP_3"/>
    <property type="match status" value="1"/>
</dbReference>
<dbReference type="InterPro" id="IPR046335">
    <property type="entry name" value="LacI/GalR-like_sensor"/>
</dbReference>
<dbReference type="CDD" id="cd01392">
    <property type="entry name" value="HTH_LacI"/>
    <property type="match status" value="1"/>
</dbReference>
<dbReference type="GO" id="GO:0003700">
    <property type="term" value="F:DNA-binding transcription factor activity"/>
    <property type="evidence" value="ECO:0007669"/>
    <property type="project" value="TreeGrafter"/>
</dbReference>
<dbReference type="PROSITE" id="PS00356">
    <property type="entry name" value="HTH_LACI_1"/>
    <property type="match status" value="1"/>
</dbReference>
<organism evidence="5 6">
    <name type="scientific">Pseudolactococcus piscium MKFS47</name>
    <dbReference type="NCBI Taxonomy" id="297352"/>
    <lineage>
        <taxon>Bacteria</taxon>
        <taxon>Bacillati</taxon>
        <taxon>Bacillota</taxon>
        <taxon>Bacilli</taxon>
        <taxon>Lactobacillales</taxon>
        <taxon>Streptococcaceae</taxon>
        <taxon>Pseudolactococcus</taxon>
    </lineage>
</organism>
<gene>
    <name evidence="5" type="primary">cytR</name>
    <name evidence="5" type="ORF">LACPI_0139</name>
</gene>
<dbReference type="SUPFAM" id="SSF47413">
    <property type="entry name" value="lambda repressor-like DNA-binding domains"/>
    <property type="match status" value="1"/>
</dbReference>
<accession>A0A0D6DTX6</accession>
<keyword evidence="3" id="KW-0804">Transcription</keyword>
<feature type="domain" description="HTH lacI-type" evidence="4">
    <location>
        <begin position="3"/>
        <end position="57"/>
    </location>
</feature>
<evidence type="ECO:0000256" key="2">
    <source>
        <dbReference type="ARBA" id="ARBA00023125"/>
    </source>
</evidence>
<evidence type="ECO:0000313" key="6">
    <source>
        <dbReference type="Proteomes" id="UP000033166"/>
    </source>
</evidence>
<dbReference type="HOGENOM" id="CLU_037628_6_1_9"/>
<proteinExistence type="predicted"/>
<sequence length="342" mass="38509">MKVLISDIAKKAGVSSGTVSNAINHRKGISEKKRQIILKIANDMGYFDNRDIRQPKTRKIRFVVMNKRGNVVGDTPFFSELIRGIEMECRSLGFELVVSHVTLSEKADFQASIRSDQAEGLLFLGTELEKQDLEHFKHISMPLVILDTIFKSQAFDFVSINNMDSAYEIVEKIIENGHRDIGIINSAFQINNFRERKLGYSQAILDHHLILDTAIEALVEPTLEGSYKDMKQYLTALIKAGRQLPTAFFAVNDNIAIGAMKAIKEVSGKDIITIVGFDDIPLAEFCSPPLTTAKVDKVYYGRQAVRRLIDKIENHDDNHLKLMIGTTIVERSSIQPNKKIKD</sequence>
<evidence type="ECO:0000256" key="3">
    <source>
        <dbReference type="ARBA" id="ARBA00023163"/>
    </source>
</evidence>
<dbReference type="PROSITE" id="PS50932">
    <property type="entry name" value="HTH_LACI_2"/>
    <property type="match status" value="1"/>
</dbReference>
<evidence type="ECO:0000259" key="4">
    <source>
        <dbReference type="PROSITE" id="PS50932"/>
    </source>
</evidence>
<dbReference type="SMART" id="SM00354">
    <property type="entry name" value="HTH_LACI"/>
    <property type="match status" value="1"/>
</dbReference>
<dbReference type="AlphaFoldDB" id="A0A0D6DTX6"/>
<dbReference type="EMBL" id="LN774769">
    <property type="protein sequence ID" value="CEN27339.1"/>
    <property type="molecule type" value="Genomic_DNA"/>
</dbReference>
<dbReference type="InterPro" id="IPR028082">
    <property type="entry name" value="Peripla_BP_I"/>
</dbReference>
<dbReference type="PANTHER" id="PTHR30146:SF109">
    <property type="entry name" value="HTH-TYPE TRANSCRIPTIONAL REGULATOR GALS"/>
    <property type="match status" value="1"/>
</dbReference>
<evidence type="ECO:0000256" key="1">
    <source>
        <dbReference type="ARBA" id="ARBA00023015"/>
    </source>
</evidence>